<dbReference type="PROSITE" id="PS50893">
    <property type="entry name" value="ABC_TRANSPORTER_2"/>
    <property type="match status" value="1"/>
</dbReference>
<gene>
    <name evidence="7" type="ORF">PtA15_12A83</name>
</gene>
<sequence>MGGRTQGFVANRRLLLSASDAFGRVMYSYKDVSELAGYTARVSELFDTMKSIKRGQYEKHKVVESEDEIIFDWVPIISPNGDVLVKSLSFHVKPGQHLLIVGPNGCGKSSLFRILGGLWPVYGGVVTKPAASEFTYIPQRPYLSLGTLRDQLIYPDSRADMAARGVSDDDLLRILAIVNLDTIVQREGGWDVVREWRDALSGGDKQRLAICRLYYHSHKHQSRSIRQFATELRLANLAIFNPSTAYCIHRRFVTTLAACACSSIPPPGEHVSTNLIHSCIGMSYVPALSLLISQLGLSLLVSAH</sequence>
<evidence type="ECO:0000313" key="8">
    <source>
        <dbReference type="Proteomes" id="UP001164743"/>
    </source>
</evidence>
<dbReference type="InterPro" id="IPR027417">
    <property type="entry name" value="P-loop_NTPase"/>
</dbReference>
<evidence type="ECO:0000313" key="7">
    <source>
        <dbReference type="EMBL" id="WAQ90098.1"/>
    </source>
</evidence>
<feature type="domain" description="ABC transporter" evidence="6">
    <location>
        <begin position="63"/>
        <end position="292"/>
    </location>
</feature>
<accession>A0ABY7CXS1</accession>
<dbReference type="InterPro" id="IPR003439">
    <property type="entry name" value="ABC_transporter-like_ATP-bd"/>
</dbReference>
<keyword evidence="4" id="KW-1133">Transmembrane helix</keyword>
<evidence type="ECO:0000256" key="2">
    <source>
        <dbReference type="ARBA" id="ARBA00022448"/>
    </source>
</evidence>
<dbReference type="SUPFAM" id="SSF52540">
    <property type="entry name" value="P-loop containing nucleoside triphosphate hydrolases"/>
    <property type="match status" value="1"/>
</dbReference>
<dbReference type="PANTHER" id="PTHR11384">
    <property type="entry name" value="ATP-BINDING CASSETTE, SUB-FAMILY D MEMBER"/>
    <property type="match status" value="1"/>
</dbReference>
<proteinExistence type="inferred from homology"/>
<dbReference type="InterPro" id="IPR050835">
    <property type="entry name" value="ABC_transporter_sub-D"/>
</dbReference>
<protein>
    <recommendedName>
        <fullName evidence="6">ABC transporter domain-containing protein</fullName>
    </recommendedName>
</protein>
<dbReference type="Proteomes" id="UP001164743">
    <property type="component" value="Chromosome 12A"/>
</dbReference>
<keyword evidence="3" id="KW-0812">Transmembrane</keyword>
<evidence type="ECO:0000256" key="4">
    <source>
        <dbReference type="ARBA" id="ARBA00022989"/>
    </source>
</evidence>
<evidence type="ECO:0000256" key="5">
    <source>
        <dbReference type="ARBA" id="ARBA00023136"/>
    </source>
</evidence>
<keyword evidence="8" id="KW-1185">Reference proteome</keyword>
<dbReference type="EMBL" id="CP110432">
    <property type="protein sequence ID" value="WAQ90098.1"/>
    <property type="molecule type" value="Genomic_DNA"/>
</dbReference>
<keyword evidence="2" id="KW-0813">Transport</keyword>
<dbReference type="GeneID" id="77803139"/>
<organism evidence="7 8">
    <name type="scientific">Puccinia triticina</name>
    <dbReference type="NCBI Taxonomy" id="208348"/>
    <lineage>
        <taxon>Eukaryota</taxon>
        <taxon>Fungi</taxon>
        <taxon>Dikarya</taxon>
        <taxon>Basidiomycota</taxon>
        <taxon>Pucciniomycotina</taxon>
        <taxon>Pucciniomycetes</taxon>
        <taxon>Pucciniales</taxon>
        <taxon>Pucciniaceae</taxon>
        <taxon>Puccinia</taxon>
    </lineage>
</organism>
<evidence type="ECO:0000259" key="6">
    <source>
        <dbReference type="PROSITE" id="PS50893"/>
    </source>
</evidence>
<evidence type="ECO:0000256" key="3">
    <source>
        <dbReference type="ARBA" id="ARBA00022692"/>
    </source>
</evidence>
<comment type="similarity">
    <text evidence="1">Belongs to the ABC transporter superfamily. ABCD family. Peroxisomal fatty acyl CoA transporter (TC 3.A.1.203) subfamily.</text>
</comment>
<dbReference type="PROSITE" id="PS00211">
    <property type="entry name" value="ABC_TRANSPORTER_1"/>
    <property type="match status" value="1"/>
</dbReference>
<keyword evidence="5" id="KW-0472">Membrane</keyword>
<evidence type="ECO:0000256" key="1">
    <source>
        <dbReference type="ARBA" id="ARBA00008575"/>
    </source>
</evidence>
<dbReference type="PANTHER" id="PTHR11384:SF69">
    <property type="entry name" value="PEROXISOMAL LONG-CHAIN FATTY ACID IMPORT PROTEIN 1"/>
    <property type="match status" value="1"/>
</dbReference>
<dbReference type="InterPro" id="IPR017871">
    <property type="entry name" value="ABC_transporter-like_CS"/>
</dbReference>
<dbReference type="RefSeq" id="XP_053025653.1">
    <property type="nucleotide sequence ID" value="XM_053162245.1"/>
</dbReference>
<dbReference type="Pfam" id="PF00005">
    <property type="entry name" value="ABC_tran"/>
    <property type="match status" value="1"/>
</dbReference>
<reference evidence="7" key="1">
    <citation type="submission" date="2022-10" db="EMBL/GenBank/DDBJ databases">
        <title>Puccinia triticina Genome sequencing and assembly.</title>
        <authorList>
            <person name="Li C."/>
        </authorList>
    </citation>
    <scope>NUCLEOTIDE SEQUENCE</scope>
    <source>
        <strain evidence="7">Pt15</strain>
    </source>
</reference>
<name>A0ABY7CXS1_9BASI</name>
<dbReference type="Gene3D" id="3.40.50.300">
    <property type="entry name" value="P-loop containing nucleotide triphosphate hydrolases"/>
    <property type="match status" value="1"/>
</dbReference>